<gene>
    <name evidence="1" type="ORF">NIIDNTM18_42710</name>
</gene>
<evidence type="ECO:0000313" key="2">
    <source>
        <dbReference type="Proteomes" id="UP000515734"/>
    </source>
</evidence>
<dbReference type="AlphaFoldDB" id="A0A6S6P550"/>
<reference evidence="1 2" key="1">
    <citation type="submission" date="2020-07" db="EMBL/GenBank/DDBJ databases">
        <title>Complete genome sequence of Mycolicibacterium litorale like strain isolated from cardiac implantable electronic device infection.</title>
        <authorList>
            <person name="Fukano H."/>
            <person name="Miyama H."/>
            <person name="Hoshino Y."/>
        </authorList>
    </citation>
    <scope>NUCLEOTIDE SEQUENCE [LARGE SCALE GENOMIC DNA]</scope>
    <source>
        <strain evidence="1 2">NIIDNTM18</strain>
    </source>
</reference>
<sequence length="215" mass="23821">MTEVDFDGLKRLREPFAPNQIGKLPKPFKKDSPKGNCPECHGYHGLPALHLDFVGHAALTDRLLEVDPQWSWKPMAVNEHGLPIYDQFGGLWIWLTICGVTRPGYGFADGKSGGNAIKEAIGDALRNAGMRFGAALDLWHKGDLHEAEMEKGQQPTEMDLALGELQDVCVLYQLDAPKVSGEFYAQFKKPPRQATVKQVKDFISSLHDKHSKAAS</sequence>
<name>A0A6S6P550_9MYCO</name>
<evidence type="ECO:0000313" key="1">
    <source>
        <dbReference type="EMBL" id="BCI54993.1"/>
    </source>
</evidence>
<protein>
    <submittedName>
        <fullName evidence="1">Uncharacterized protein</fullName>
    </submittedName>
</protein>
<accession>A0A6S6P550</accession>
<dbReference type="Proteomes" id="UP000515734">
    <property type="component" value="Chromosome"/>
</dbReference>
<dbReference type="RefSeq" id="WP_185292762.1">
    <property type="nucleotide sequence ID" value="NZ_AP023287.1"/>
</dbReference>
<proteinExistence type="predicted"/>
<dbReference type="EMBL" id="AP023287">
    <property type="protein sequence ID" value="BCI54993.1"/>
    <property type="molecule type" value="Genomic_DNA"/>
</dbReference>
<organism evidence="1 2">
    <name type="scientific">Mycolicibacterium litorale</name>
    <dbReference type="NCBI Taxonomy" id="758802"/>
    <lineage>
        <taxon>Bacteria</taxon>
        <taxon>Bacillati</taxon>
        <taxon>Actinomycetota</taxon>
        <taxon>Actinomycetes</taxon>
        <taxon>Mycobacteriales</taxon>
        <taxon>Mycobacteriaceae</taxon>
        <taxon>Mycolicibacterium</taxon>
    </lineage>
</organism>